<proteinExistence type="predicted"/>
<reference evidence="2" key="1">
    <citation type="submission" date="2015-07" db="EMBL/GenBank/DDBJ databases">
        <authorList>
            <person name="Rodrigo-Torres Lidia"/>
            <person name="Arahal R.David."/>
        </authorList>
    </citation>
    <scope>NUCLEOTIDE SEQUENCE [LARGE SCALE GENOMIC DNA]</scope>
    <source>
        <strain evidence="2">CECT 5096</strain>
    </source>
</reference>
<keyword evidence="2" id="KW-1185">Reference proteome</keyword>
<dbReference type="Proteomes" id="UP000049983">
    <property type="component" value="Unassembled WGS sequence"/>
</dbReference>
<evidence type="ECO:0008006" key="3">
    <source>
        <dbReference type="Google" id="ProtNLM"/>
    </source>
</evidence>
<accession>A0A0M6ZHD6</accession>
<organism evidence="1 2">
    <name type="scientific">Roseibium album</name>
    <dbReference type="NCBI Taxonomy" id="311410"/>
    <lineage>
        <taxon>Bacteria</taxon>
        <taxon>Pseudomonadati</taxon>
        <taxon>Pseudomonadota</taxon>
        <taxon>Alphaproteobacteria</taxon>
        <taxon>Hyphomicrobiales</taxon>
        <taxon>Stappiaceae</taxon>
        <taxon>Roseibium</taxon>
    </lineage>
</organism>
<gene>
    <name evidence="1" type="ORF">LA5096_05758</name>
</gene>
<protein>
    <recommendedName>
        <fullName evidence="3">DUF2946 domain-containing protein</fullName>
    </recommendedName>
</protein>
<dbReference type="RefSeq" id="WP_055120268.1">
    <property type="nucleotide sequence ID" value="NZ_CXWA01000009.1"/>
</dbReference>
<name>A0A0M6ZHD6_9HYPH</name>
<evidence type="ECO:0000313" key="2">
    <source>
        <dbReference type="Proteomes" id="UP000049983"/>
    </source>
</evidence>
<dbReference type="EMBL" id="CXWC01000015">
    <property type="protein sequence ID" value="CTQ78659.1"/>
    <property type="molecule type" value="Genomic_DNA"/>
</dbReference>
<dbReference type="AlphaFoldDB" id="A0A0M6ZHD6"/>
<sequence>MALLLLPFLFTALVPQGFMPAVEADGGFTVTLCTTDGLRTVTLDANGLEIPAPSEDDEDSSLAHGHCVFAGVGAFLDTPQATGFDFRPHISGVSNSGHHGIWLPTTIAGSLGARAPPHGA</sequence>
<dbReference type="OrthoDB" id="7679338at2"/>
<dbReference type="GeneID" id="97672997"/>
<evidence type="ECO:0000313" key="1">
    <source>
        <dbReference type="EMBL" id="CTQ78659.1"/>
    </source>
</evidence>